<dbReference type="PANTHER" id="PTHR11177:SF317">
    <property type="entry name" value="CHITINASE 12-RELATED"/>
    <property type="match status" value="1"/>
</dbReference>
<organism evidence="9 10">
    <name type="scientific">Rugosimonospora acidiphila</name>
    <dbReference type="NCBI Taxonomy" id="556531"/>
    <lineage>
        <taxon>Bacteria</taxon>
        <taxon>Bacillati</taxon>
        <taxon>Actinomycetota</taxon>
        <taxon>Actinomycetes</taxon>
        <taxon>Micromonosporales</taxon>
        <taxon>Micromonosporaceae</taxon>
        <taxon>Rugosimonospora</taxon>
    </lineage>
</organism>
<dbReference type="PANTHER" id="PTHR11177">
    <property type="entry name" value="CHITINASE"/>
    <property type="match status" value="1"/>
</dbReference>
<dbReference type="InterPro" id="IPR001223">
    <property type="entry name" value="Glyco_hydro18_cat"/>
</dbReference>
<dbReference type="SUPFAM" id="SSF54556">
    <property type="entry name" value="Chitinase insertion domain"/>
    <property type="match status" value="1"/>
</dbReference>
<keyword evidence="10" id="KW-1185">Reference proteome</keyword>
<evidence type="ECO:0000313" key="9">
    <source>
        <dbReference type="EMBL" id="GAA5188094.1"/>
    </source>
</evidence>
<evidence type="ECO:0000256" key="5">
    <source>
        <dbReference type="ARBA" id="ARBA00023295"/>
    </source>
</evidence>
<protein>
    <recommendedName>
        <fullName evidence="2">chitinase</fullName>
        <ecNumber evidence="2">3.2.1.14</ecNumber>
    </recommendedName>
</protein>
<dbReference type="Proteomes" id="UP001501570">
    <property type="component" value="Unassembled WGS sequence"/>
</dbReference>
<comment type="catalytic activity">
    <reaction evidence="1">
        <text>Random endo-hydrolysis of N-acetyl-beta-D-glucosaminide (1-&gt;4)-beta-linkages in chitin and chitodextrins.</text>
        <dbReference type="EC" id="3.2.1.14"/>
    </reaction>
</comment>
<dbReference type="InterPro" id="IPR017853">
    <property type="entry name" value="GH"/>
</dbReference>
<dbReference type="Pfam" id="PF00704">
    <property type="entry name" value="Glyco_hydro_18"/>
    <property type="match status" value="1"/>
</dbReference>
<keyword evidence="4" id="KW-0146">Chitin degradation</keyword>
<keyword evidence="4" id="KW-0119">Carbohydrate metabolism</keyword>
<dbReference type="PROSITE" id="PS01095">
    <property type="entry name" value="GH18_1"/>
    <property type="match status" value="1"/>
</dbReference>
<keyword evidence="4" id="KW-0624">Polysaccharide degradation</keyword>
<feature type="region of interest" description="Disordered" evidence="7">
    <location>
        <begin position="509"/>
        <end position="575"/>
    </location>
</feature>
<dbReference type="InterPro" id="IPR008979">
    <property type="entry name" value="Galactose-bd-like_sf"/>
</dbReference>
<sequence length="698" mass="72484">MRAAIRPEWGRQRDRGSGAPRAASRRAPAAALVCALVAVAAAVVPALLTGNSVAQAATSGGLKIAYYDQWSIYQNAYYLKNVDTSGVAGKLDYMIYDFENIDPANLTCFETTKATDPDPGGENDPNAGDGAEDQFADYQKTFDASTSVSGVADAFGQPIAGNFNQLKELKAKHPNLKVLLSIGGWTYSKYFSDVAKTAASRQKFVSSCIDMFIAGNIPASGGYGGPGTAAGIFDGIDIDWEYPGSPGGHLGNHVDPTNDPANLTALLAEFRSELDAYGSAHGGKHYALTAALPSGQDKIKYIQTNRIGQYLDFGDIMTYDMHGGFEPTGPTNFQDPTFTSPNDPMTPVAPGTGKYSIDEAMKAWTVGAPAYGIPGGFPASKATIGFPFYYRGWTGVPAGSNHGLYQQAAGPSQGFTLSGNVPGVAMYKEITNIVANASDTFYDPLTQAAWFYDGNTLYVGDSPQSIKAKADYLHCNGYGGAMMFSLYDLDPAATLFNDVVNDVNGSTTTCVTPSGSSRPSSSPTASHPASPSPSPSRTTSPTPSHTPSASPTPSHTPSPTPTPTGGGSGAVVNGGFETGALSPWTGANCSVVASPVHAGTHALAGAVGNSDTAQCAQTIAVSPNHTYTLSGWVNGSYVYIGVTGTGTSDPSTWTPGTAGAYSKLSVGFTTGASTTSVTIWVHGWYAQGAYHADDFSVS</sequence>
<dbReference type="InterPro" id="IPR029070">
    <property type="entry name" value="Chitinase_insertion_sf"/>
</dbReference>
<evidence type="ECO:0000256" key="6">
    <source>
        <dbReference type="RuleBase" id="RU000489"/>
    </source>
</evidence>
<feature type="domain" description="GH18" evidence="8">
    <location>
        <begin position="61"/>
        <end position="506"/>
    </location>
</feature>
<dbReference type="Gene3D" id="3.20.20.80">
    <property type="entry name" value="Glycosidases"/>
    <property type="match status" value="1"/>
</dbReference>
<evidence type="ECO:0000313" key="10">
    <source>
        <dbReference type="Proteomes" id="UP001501570"/>
    </source>
</evidence>
<dbReference type="SMART" id="SM00636">
    <property type="entry name" value="Glyco_18"/>
    <property type="match status" value="1"/>
</dbReference>
<dbReference type="Gene3D" id="2.60.120.260">
    <property type="entry name" value="Galactose-binding domain-like"/>
    <property type="match status" value="1"/>
</dbReference>
<dbReference type="PROSITE" id="PS51910">
    <property type="entry name" value="GH18_2"/>
    <property type="match status" value="1"/>
</dbReference>
<dbReference type="RefSeq" id="WP_345631275.1">
    <property type="nucleotide sequence ID" value="NZ_BAABJQ010000010.1"/>
</dbReference>
<evidence type="ECO:0000256" key="1">
    <source>
        <dbReference type="ARBA" id="ARBA00000822"/>
    </source>
</evidence>
<dbReference type="InterPro" id="IPR001579">
    <property type="entry name" value="Glyco_hydro_18_chit_AS"/>
</dbReference>
<dbReference type="InterPro" id="IPR011583">
    <property type="entry name" value="Chitinase_II/V-like_cat"/>
</dbReference>
<dbReference type="SUPFAM" id="SSF49785">
    <property type="entry name" value="Galactose-binding domain-like"/>
    <property type="match status" value="1"/>
</dbReference>
<dbReference type="EC" id="3.2.1.14" evidence="2"/>
<keyword evidence="5 6" id="KW-0326">Glycosidase</keyword>
<evidence type="ECO:0000256" key="2">
    <source>
        <dbReference type="ARBA" id="ARBA00012729"/>
    </source>
</evidence>
<feature type="region of interest" description="Disordered" evidence="7">
    <location>
        <begin position="110"/>
        <end position="132"/>
    </location>
</feature>
<evidence type="ECO:0000256" key="7">
    <source>
        <dbReference type="SAM" id="MobiDB-lite"/>
    </source>
</evidence>
<accession>A0ABP9RVN9</accession>
<dbReference type="EMBL" id="BAABJQ010000010">
    <property type="protein sequence ID" value="GAA5188094.1"/>
    <property type="molecule type" value="Genomic_DNA"/>
</dbReference>
<comment type="caution">
    <text evidence="9">The sequence shown here is derived from an EMBL/GenBank/DDBJ whole genome shotgun (WGS) entry which is preliminary data.</text>
</comment>
<dbReference type="Pfam" id="PF02018">
    <property type="entry name" value="CBM_4_9"/>
    <property type="match status" value="1"/>
</dbReference>
<feature type="compositionally biased region" description="Low complexity" evidence="7">
    <location>
        <begin position="512"/>
        <end position="553"/>
    </location>
</feature>
<keyword evidence="3 6" id="KW-0378">Hydrolase</keyword>
<dbReference type="InterPro" id="IPR050314">
    <property type="entry name" value="Glycosyl_Hydrlase_18"/>
</dbReference>
<proteinExistence type="predicted"/>
<name>A0ABP9RVN9_9ACTN</name>
<dbReference type="CDD" id="cd06548">
    <property type="entry name" value="GH18_chitinase"/>
    <property type="match status" value="1"/>
</dbReference>
<evidence type="ECO:0000259" key="8">
    <source>
        <dbReference type="PROSITE" id="PS51910"/>
    </source>
</evidence>
<reference evidence="10" key="1">
    <citation type="journal article" date="2019" name="Int. J. Syst. Evol. Microbiol.">
        <title>The Global Catalogue of Microorganisms (GCM) 10K type strain sequencing project: providing services to taxonomists for standard genome sequencing and annotation.</title>
        <authorList>
            <consortium name="The Broad Institute Genomics Platform"/>
            <consortium name="The Broad Institute Genome Sequencing Center for Infectious Disease"/>
            <person name="Wu L."/>
            <person name="Ma J."/>
        </authorList>
    </citation>
    <scope>NUCLEOTIDE SEQUENCE [LARGE SCALE GENOMIC DNA]</scope>
    <source>
        <strain evidence="10">JCM 18304</strain>
    </source>
</reference>
<evidence type="ECO:0000256" key="4">
    <source>
        <dbReference type="ARBA" id="ARBA00023024"/>
    </source>
</evidence>
<dbReference type="SUPFAM" id="SSF51445">
    <property type="entry name" value="(Trans)glycosidases"/>
    <property type="match status" value="1"/>
</dbReference>
<dbReference type="Gene3D" id="3.10.50.10">
    <property type="match status" value="1"/>
</dbReference>
<gene>
    <name evidence="9" type="ORF">GCM10023322_37910</name>
</gene>
<feature type="region of interest" description="Disordered" evidence="7">
    <location>
        <begin position="1"/>
        <end position="22"/>
    </location>
</feature>
<evidence type="ECO:0000256" key="3">
    <source>
        <dbReference type="ARBA" id="ARBA00022801"/>
    </source>
</evidence>
<dbReference type="InterPro" id="IPR003305">
    <property type="entry name" value="CenC_carb-bd"/>
</dbReference>